<sequence length="357" mass="37361">MKKQLLAGAFVLASFLTAQAQVLESENFNNLNVGDLGTDTTGQTPGQGNYYTLVLNDGDSSDFQVVANGKGGTNGLQITGASVAQGTTQETDNARYLWKNGLADAWAARTSGNDIISAEFDLYASVTAGTANVQRIELYNDTYSNILGGFVYYPATGELRGIATYTGSQGSGNYTFTLKDGGLILNADTWYRLAIVYAPSTGAVAWASNDIIVQDDQGNDVELFSGVTSTNNVGLEPAELDIIAFAGAANTVAASVVYDNFSVKAIATPDEVLGVKENVSLANLSVYPNPANDVVNVSVDALVSNVAIVDLNGRTVKTVKFDGVSTATVNVSDLASGVYMATITSDKGTTTKKIVKN</sequence>
<feature type="domain" description="Secretion system C-terminal sorting" evidence="3">
    <location>
        <begin position="286"/>
        <end position="355"/>
    </location>
</feature>
<accession>A0ABW5NUL8</accession>
<dbReference type="InterPro" id="IPR026444">
    <property type="entry name" value="Secre_tail"/>
</dbReference>
<evidence type="ECO:0000313" key="4">
    <source>
        <dbReference type="EMBL" id="MFD2602817.1"/>
    </source>
</evidence>
<reference evidence="5" key="1">
    <citation type="journal article" date="2019" name="Int. J. Syst. Evol. Microbiol.">
        <title>The Global Catalogue of Microorganisms (GCM) 10K type strain sequencing project: providing services to taxonomists for standard genome sequencing and annotation.</title>
        <authorList>
            <consortium name="The Broad Institute Genomics Platform"/>
            <consortium name="The Broad Institute Genome Sequencing Center for Infectious Disease"/>
            <person name="Wu L."/>
            <person name="Ma J."/>
        </authorList>
    </citation>
    <scope>NUCLEOTIDE SEQUENCE [LARGE SCALE GENOMIC DNA]</scope>
    <source>
        <strain evidence="5">KCTC 42107</strain>
    </source>
</reference>
<dbReference type="NCBIfam" id="TIGR04183">
    <property type="entry name" value="Por_Secre_tail"/>
    <property type="match status" value="1"/>
</dbReference>
<organism evidence="4 5">
    <name type="scientific">Flavobacterium suzhouense</name>
    <dbReference type="NCBI Taxonomy" id="1529638"/>
    <lineage>
        <taxon>Bacteria</taxon>
        <taxon>Pseudomonadati</taxon>
        <taxon>Bacteroidota</taxon>
        <taxon>Flavobacteriia</taxon>
        <taxon>Flavobacteriales</taxon>
        <taxon>Flavobacteriaceae</taxon>
        <taxon>Flavobacterium</taxon>
    </lineage>
</organism>
<proteinExistence type="predicted"/>
<dbReference type="Pfam" id="PF18962">
    <property type="entry name" value="Por_Secre_tail"/>
    <property type="match status" value="1"/>
</dbReference>
<keyword evidence="5" id="KW-1185">Reference proteome</keyword>
<feature type="chain" id="PRO_5045537212" evidence="2">
    <location>
        <begin position="21"/>
        <end position="357"/>
    </location>
</feature>
<keyword evidence="1 2" id="KW-0732">Signal</keyword>
<evidence type="ECO:0000259" key="3">
    <source>
        <dbReference type="Pfam" id="PF18962"/>
    </source>
</evidence>
<evidence type="ECO:0000256" key="2">
    <source>
        <dbReference type="SAM" id="SignalP"/>
    </source>
</evidence>
<gene>
    <name evidence="4" type="ORF">ACFSR3_12170</name>
</gene>
<dbReference type="Proteomes" id="UP001597480">
    <property type="component" value="Unassembled WGS sequence"/>
</dbReference>
<protein>
    <submittedName>
        <fullName evidence="4">T9SS type A sorting domain-containing protein</fullName>
    </submittedName>
</protein>
<dbReference type="EMBL" id="JBHUMD010000026">
    <property type="protein sequence ID" value="MFD2602817.1"/>
    <property type="molecule type" value="Genomic_DNA"/>
</dbReference>
<evidence type="ECO:0000313" key="5">
    <source>
        <dbReference type="Proteomes" id="UP001597480"/>
    </source>
</evidence>
<feature type="signal peptide" evidence="2">
    <location>
        <begin position="1"/>
        <end position="20"/>
    </location>
</feature>
<name>A0ABW5NUL8_9FLAO</name>
<evidence type="ECO:0000256" key="1">
    <source>
        <dbReference type="ARBA" id="ARBA00022729"/>
    </source>
</evidence>
<comment type="caution">
    <text evidence="4">The sequence shown here is derived from an EMBL/GenBank/DDBJ whole genome shotgun (WGS) entry which is preliminary data.</text>
</comment>
<dbReference type="RefSeq" id="WP_379821259.1">
    <property type="nucleotide sequence ID" value="NZ_JBHUMD010000026.1"/>
</dbReference>